<dbReference type="EnsemblBacteria" id="AAP99772">
    <property type="protein sequence ID" value="AAP99772"/>
    <property type="gene ID" value="Pro_0728"/>
</dbReference>
<evidence type="ECO:0000256" key="2">
    <source>
        <dbReference type="ARBA" id="ARBA00022676"/>
    </source>
</evidence>
<dbReference type="HOGENOM" id="CLU_021358_0_0_3"/>
<dbReference type="Gene3D" id="3.90.400.10">
    <property type="entry name" value="Oligo-1,6-glucosidase, Domain 2"/>
    <property type="match status" value="1"/>
</dbReference>
<evidence type="ECO:0000256" key="3">
    <source>
        <dbReference type="ARBA" id="ARBA00022679"/>
    </source>
</evidence>
<evidence type="ECO:0000256" key="4">
    <source>
        <dbReference type="PIRSR" id="PIRSR003059-2"/>
    </source>
</evidence>
<feature type="domain" description="Glycosyl hydrolase family 13 catalytic" evidence="5">
    <location>
        <begin position="72"/>
        <end position="420"/>
    </location>
</feature>
<dbReference type="CDD" id="cd11356">
    <property type="entry name" value="AmyAc_Sucrose_phosphorylase-like_1"/>
    <property type="match status" value="1"/>
</dbReference>
<protein>
    <submittedName>
        <fullName evidence="6">Glycosidase</fullName>
    </submittedName>
</protein>
<dbReference type="PIRSF" id="PIRSF003059">
    <property type="entry name" value="Sucrose_phosphorylase"/>
    <property type="match status" value="1"/>
</dbReference>
<dbReference type="InterPro" id="IPR045857">
    <property type="entry name" value="O16G_dom_2"/>
</dbReference>
<keyword evidence="6" id="KW-0326">Glycosidase</keyword>
<dbReference type="SMART" id="SM00642">
    <property type="entry name" value="Aamy"/>
    <property type="match status" value="1"/>
</dbReference>
<feature type="binding site" evidence="4">
    <location>
        <begin position="355"/>
        <end position="356"/>
    </location>
    <ligand>
        <name>substrate</name>
    </ligand>
</feature>
<gene>
    <name evidence="6" type="primary">amyA</name>
    <name evidence="6" type="ordered locus">Pro_0728</name>
</gene>
<keyword evidence="6" id="KW-0378">Hydrolase</keyword>
<dbReference type="Proteomes" id="UP000001420">
    <property type="component" value="Chromosome"/>
</dbReference>
<keyword evidence="3" id="KW-0808">Transferase</keyword>
<evidence type="ECO:0000313" key="6">
    <source>
        <dbReference type="EMBL" id="AAP99772.1"/>
    </source>
</evidence>
<accession>Q7VCL2</accession>
<dbReference type="PANTHER" id="PTHR38784:SF1">
    <property type="entry name" value="SUCROSE PHOSPHORYLASE"/>
    <property type="match status" value="1"/>
</dbReference>
<dbReference type="InterPro" id="IPR006047">
    <property type="entry name" value="GH13_cat_dom"/>
</dbReference>
<keyword evidence="2" id="KW-0328">Glycosyltransferase</keyword>
<feature type="binding site" evidence="4">
    <location>
        <position position="153"/>
    </location>
    <ligand>
        <name>substrate</name>
    </ligand>
</feature>
<dbReference type="Pfam" id="PF00128">
    <property type="entry name" value="Alpha-amylase"/>
    <property type="match status" value="1"/>
</dbReference>
<dbReference type="GO" id="GO:0016798">
    <property type="term" value="F:hydrolase activity, acting on glycosyl bonds"/>
    <property type="evidence" value="ECO:0007669"/>
    <property type="project" value="UniProtKB-KW"/>
</dbReference>
<dbReference type="GO" id="GO:0005975">
    <property type="term" value="P:carbohydrate metabolic process"/>
    <property type="evidence" value="ECO:0007669"/>
    <property type="project" value="InterPro"/>
</dbReference>
<dbReference type="Gene3D" id="3.20.20.80">
    <property type="entry name" value="Glycosidases"/>
    <property type="match status" value="1"/>
</dbReference>
<dbReference type="RefSeq" id="WP_011124880.1">
    <property type="nucleotide sequence ID" value="NC_005042.1"/>
</dbReference>
<feature type="binding site" evidence="4">
    <location>
        <position position="115"/>
    </location>
    <ligand>
        <name>substrate</name>
    </ligand>
</feature>
<dbReference type="STRING" id="167539.Pro_0728"/>
<name>Q7VCL2_PROMA</name>
<reference evidence="6 7" key="1">
    <citation type="journal article" date="2003" name="Proc. Natl. Acad. Sci. U.S.A.">
        <title>Genome sequence of the cyanobacterium Prochlorococcus marinus SS120, a nearly minimal oxyphototrophic genome.</title>
        <authorList>
            <person name="Dufresne A."/>
            <person name="Salanoubat M."/>
            <person name="Partensky F."/>
            <person name="Artiguenave F."/>
            <person name="Axmann I.M."/>
            <person name="Barbe V."/>
            <person name="Duprat S."/>
            <person name="Galperin M.Y."/>
            <person name="Koonin E.V."/>
            <person name="Le Gall F."/>
            <person name="Makarova K.S."/>
            <person name="Ostrowski M."/>
            <person name="Oztas S."/>
            <person name="Robert C."/>
            <person name="Rogozin I.B."/>
            <person name="Scanlan D.J."/>
            <person name="Tandeau de Marsac N."/>
            <person name="Weissenbach J."/>
            <person name="Wincker P."/>
            <person name="Wolf Y.I."/>
            <person name="Hess W.R."/>
        </authorList>
    </citation>
    <scope>NUCLEOTIDE SEQUENCE [LARGE SCALE GENOMIC DNA]</scope>
    <source>
        <strain evidence="7">SARG / CCMP1375 / SS120</strain>
    </source>
</reference>
<evidence type="ECO:0000259" key="5">
    <source>
        <dbReference type="SMART" id="SM00642"/>
    </source>
</evidence>
<organism evidence="6 7">
    <name type="scientific">Prochlorococcus marinus (strain SARG / CCMP1375 / SS120)</name>
    <dbReference type="NCBI Taxonomy" id="167539"/>
    <lineage>
        <taxon>Bacteria</taxon>
        <taxon>Bacillati</taxon>
        <taxon>Cyanobacteriota</taxon>
        <taxon>Cyanophyceae</taxon>
        <taxon>Synechococcales</taxon>
        <taxon>Prochlorococcaceae</taxon>
        <taxon>Prochlorococcus</taxon>
    </lineage>
</organism>
<dbReference type="AlphaFoldDB" id="Q7VCL2"/>
<comment type="similarity">
    <text evidence="1">Belongs to the glycosyl hydrolase 13 family. Sucrose phosphorylase subfamily.</text>
</comment>
<feature type="binding site" evidence="4">
    <location>
        <begin position="246"/>
        <end position="248"/>
    </location>
    <ligand>
        <name>substrate</name>
    </ligand>
</feature>
<dbReference type="KEGG" id="pma:Pro_0728"/>
<keyword evidence="7" id="KW-1185">Reference proteome</keyword>
<dbReference type="OrthoDB" id="9805159at2"/>
<evidence type="ECO:0000256" key="1">
    <source>
        <dbReference type="ARBA" id="ARBA00008452"/>
    </source>
</evidence>
<dbReference type="SUPFAM" id="SSF51445">
    <property type="entry name" value="(Trans)glycosidases"/>
    <property type="match status" value="1"/>
</dbReference>
<sequence>MQSIGKYVVTGAEIQLDELSSLLKKIYTDKSVEEFDYMWSQLIQILEANSDNCFEGKQIHSCPWDSTTAVLITYADGVYSSNRSTLKTLGKLIENHLGEIAPIIHLLPFLCSTSDGGFAVSSYEKIDSRFGSWDDLKNLSDKHILMADLVLNHVSASHPWVQQFKNGTNPGKNYILSPSIKNNWENVIRPRNTSLFTNIATIEGNKDVWTTFGPDQIDVNWREPKLLLEFINLIVRYLNHGIKWIRLDAIGFIWKEPSTTCLHMEQVHNLVKVLRIILEKLKRSGVLITETNVPEKENISYLKSGSEAHLAYNFPLPPLLLESLINNKADLINNWLCSWPDLPVNTGFLNFTASHDGIGLRALEGLMDSRRIHNLLISCEKRGGLVSHRRMPNGEDKPYELNISWWSAMADTGVNTNYLQFERFILSQFFVMALKGVPAFYLQAIMASENDLVSFGQSGERRDLNRQRFDENTLENSLLDPKSFASKNLKALRNAMTVRSSLKAFHPEQAMHCLSGNRSDFVIIRRGMNDCCVWAVHNMTNKKLSFSLSDNLKTEIKNSYYWNDALNNQDYKHDYMELSPYSVHWLIKKNEN</sequence>
<feature type="binding site" evidence="4">
    <location>
        <position position="462"/>
    </location>
    <ligand>
        <name>substrate</name>
    </ligand>
</feature>
<dbReference type="EMBL" id="AE017126">
    <property type="protein sequence ID" value="AAP99772.1"/>
    <property type="molecule type" value="Genomic_DNA"/>
</dbReference>
<dbReference type="PANTHER" id="PTHR38784">
    <property type="entry name" value="SUCROSE PHOSPHORYLASE"/>
    <property type="match status" value="1"/>
</dbReference>
<dbReference type="eggNOG" id="COG0366">
    <property type="taxonomic scope" value="Bacteria"/>
</dbReference>
<dbReference type="InterPro" id="IPR016377">
    <property type="entry name" value="Sucrose_GGa_phosphorylase-rel"/>
</dbReference>
<dbReference type="InterPro" id="IPR017853">
    <property type="entry name" value="GH"/>
</dbReference>
<proteinExistence type="inferred from homology"/>
<evidence type="ECO:0000313" key="7">
    <source>
        <dbReference type="Proteomes" id="UP000001420"/>
    </source>
</evidence>
<dbReference type="GO" id="GO:0016757">
    <property type="term" value="F:glycosyltransferase activity"/>
    <property type="evidence" value="ECO:0007669"/>
    <property type="project" value="UniProtKB-KW"/>
</dbReference>
<dbReference type="CAZy" id="GH13">
    <property type="family name" value="Glycoside Hydrolase Family 13"/>
</dbReference>
<dbReference type="InterPro" id="IPR033746">
    <property type="entry name" value="GGa_phosphorylase"/>
</dbReference>
<dbReference type="PATRIC" id="fig|167539.5.peg.770"/>